<evidence type="ECO:0000313" key="1">
    <source>
        <dbReference type="EMBL" id="RXI00839.1"/>
    </source>
</evidence>
<gene>
    <name evidence="1" type="ORF">DVH24_001073</name>
</gene>
<keyword evidence="2" id="KW-1185">Reference proteome</keyword>
<reference evidence="1 2" key="1">
    <citation type="submission" date="2018-10" db="EMBL/GenBank/DDBJ databases">
        <title>A high-quality apple genome assembly.</title>
        <authorList>
            <person name="Hu J."/>
        </authorList>
    </citation>
    <scope>NUCLEOTIDE SEQUENCE [LARGE SCALE GENOMIC DNA]</scope>
    <source>
        <strain evidence="2">cv. HFTH1</strain>
        <tissue evidence="1">Young leaf</tissue>
    </source>
</reference>
<proteinExistence type="predicted"/>
<name>A0A498JY77_MALDO</name>
<comment type="caution">
    <text evidence="1">The sequence shown here is derived from an EMBL/GenBank/DDBJ whole genome shotgun (WGS) entry which is preliminary data.</text>
</comment>
<dbReference type="EMBL" id="RDQH01000330">
    <property type="protein sequence ID" value="RXI00839.1"/>
    <property type="molecule type" value="Genomic_DNA"/>
</dbReference>
<dbReference type="STRING" id="3750.A0A498JY77"/>
<protein>
    <submittedName>
        <fullName evidence="1">Uncharacterized protein</fullName>
    </submittedName>
</protein>
<sequence length="225" mass="25842">MREAETSYPEAGDIIAFTDARPNCVDDLNRPRNFYLIAYVGDRIALTDTKPKCVDRFNRPRNSYLVANVHRSGGNNLSILSSKHIDRVGYMQITSKRDTPCAVYLVNMTATVRGRNSCSIYFDNEKCYLSGTFPAIFKLQHHKPPRTGKTKTVIGMSLVAPVICAPTNIAGLEVTTRVLRLWQAWDWRYNSVWVLKFWPSVLRFVWVKSSVRITIHEHFRATRKE</sequence>
<dbReference type="AlphaFoldDB" id="A0A498JY77"/>
<organism evidence="1 2">
    <name type="scientific">Malus domestica</name>
    <name type="common">Apple</name>
    <name type="synonym">Pyrus malus</name>
    <dbReference type="NCBI Taxonomy" id="3750"/>
    <lineage>
        <taxon>Eukaryota</taxon>
        <taxon>Viridiplantae</taxon>
        <taxon>Streptophyta</taxon>
        <taxon>Embryophyta</taxon>
        <taxon>Tracheophyta</taxon>
        <taxon>Spermatophyta</taxon>
        <taxon>Magnoliopsida</taxon>
        <taxon>eudicotyledons</taxon>
        <taxon>Gunneridae</taxon>
        <taxon>Pentapetalae</taxon>
        <taxon>rosids</taxon>
        <taxon>fabids</taxon>
        <taxon>Rosales</taxon>
        <taxon>Rosaceae</taxon>
        <taxon>Amygdaloideae</taxon>
        <taxon>Maleae</taxon>
        <taxon>Malus</taxon>
    </lineage>
</organism>
<evidence type="ECO:0000313" key="2">
    <source>
        <dbReference type="Proteomes" id="UP000290289"/>
    </source>
</evidence>
<dbReference type="Proteomes" id="UP000290289">
    <property type="component" value="Chromosome 4"/>
</dbReference>
<accession>A0A498JY77</accession>